<organism evidence="5 6">
    <name type="scientific">Acidomonas methanolica NBRC 104435</name>
    <dbReference type="NCBI Taxonomy" id="1231351"/>
    <lineage>
        <taxon>Bacteria</taxon>
        <taxon>Pseudomonadati</taxon>
        <taxon>Pseudomonadota</taxon>
        <taxon>Alphaproteobacteria</taxon>
        <taxon>Acetobacterales</taxon>
        <taxon>Acetobacteraceae</taxon>
        <taxon>Acidomonas</taxon>
    </lineage>
</organism>
<dbReference type="InterPro" id="IPR050090">
    <property type="entry name" value="Tyrosine_recombinase_XerCD"/>
</dbReference>
<dbReference type="EMBL" id="BAND01000258">
    <property type="protein sequence ID" value="GAJ30742.1"/>
    <property type="molecule type" value="Genomic_DNA"/>
</dbReference>
<evidence type="ECO:0000313" key="5">
    <source>
        <dbReference type="EMBL" id="GAJ30742.1"/>
    </source>
</evidence>
<keyword evidence="1" id="KW-0229">DNA integration</keyword>
<feature type="region of interest" description="Disordered" evidence="3">
    <location>
        <begin position="132"/>
        <end position="165"/>
    </location>
</feature>
<feature type="domain" description="Tyr recombinase" evidence="4">
    <location>
        <begin position="157"/>
        <end position="341"/>
    </location>
</feature>
<comment type="caution">
    <text evidence="5">The sequence shown here is derived from an EMBL/GenBank/DDBJ whole genome shotgun (WGS) entry which is preliminary data.</text>
</comment>
<reference evidence="5 6" key="2">
    <citation type="journal article" date="2014" name="FEMS Microbiol. Lett.">
        <title>Draft genomic DNA sequence of the facultatively methylotrophic bacterium Acidomonas methanolica type strain MB58.</title>
        <authorList>
            <person name="Higashiura N."/>
            <person name="Hadano H."/>
            <person name="Hirakawa H."/>
            <person name="Matsutani M."/>
            <person name="Takabe S."/>
            <person name="Matsushita K."/>
            <person name="Azuma Y."/>
        </authorList>
    </citation>
    <scope>NUCLEOTIDE SEQUENCE [LARGE SCALE GENOMIC DNA]</scope>
    <source>
        <strain evidence="5 6">MB58</strain>
    </source>
</reference>
<dbReference type="InterPro" id="IPR013762">
    <property type="entry name" value="Integrase-like_cat_sf"/>
</dbReference>
<gene>
    <name evidence="5" type="ORF">Amme_279_002</name>
</gene>
<keyword evidence="2" id="KW-0233">DNA recombination</keyword>
<accession>A0A023D9A8</accession>
<dbReference type="PANTHER" id="PTHR30349">
    <property type="entry name" value="PHAGE INTEGRASE-RELATED"/>
    <property type="match status" value="1"/>
</dbReference>
<dbReference type="GO" id="GO:0003677">
    <property type="term" value="F:DNA binding"/>
    <property type="evidence" value="ECO:0007669"/>
    <property type="project" value="InterPro"/>
</dbReference>
<dbReference type="RefSeq" id="WP_042062357.1">
    <property type="nucleotide sequence ID" value="NZ_BAND01000258.1"/>
</dbReference>
<sequence>MARLKADENLKDPATGKPLPQGVLYRGPKQYRARKLVHGHRVTRTFENARLARAWLEEASVKIREGRAVDDRALDGMVLRALIERYRDDCMAHRERDRQGDKFAPATVVKRLNLLASIFQHAMSEWDVPLTQNPASGRLVKRPAGADRKRNRRLEESATVNEGPDGPLSEYDRLLAVVTSESHPDDVWFVRWAIEQATRRGEAAMLRWRDVDFDRKTISVARPKNDKHREELGPEIRPLMPGTLALLKNKCSAMTEQPDPDAPIFDIGGEDAFSVRYGRAVRKAGLTNLTFHDLRHEATSRLARLFPNPMDLCRVTGHRDLKSLDRYYQPIMTQLANDAAERARLLGIIYGDADE</sequence>
<reference evidence="6" key="1">
    <citation type="journal article" date="2014" name="FEMS Microbiol. Lett.">
        <title>Draft Genomic DNA Sequence of the Facultatively Methylotrophic Bacterium Acidomonas methanolica type strain MB58.</title>
        <authorList>
            <person name="Higashiura N."/>
            <person name="Hadano H."/>
            <person name="Hirakawa H."/>
            <person name="Matsutani M."/>
            <person name="Takabe S."/>
            <person name="Matsushita K."/>
            <person name="Azuma Y."/>
        </authorList>
    </citation>
    <scope>NUCLEOTIDE SEQUENCE [LARGE SCALE GENOMIC DNA]</scope>
    <source>
        <strain evidence="6">MB58</strain>
    </source>
</reference>
<dbReference type="GO" id="GO:0006310">
    <property type="term" value="P:DNA recombination"/>
    <property type="evidence" value="ECO:0007669"/>
    <property type="project" value="UniProtKB-KW"/>
</dbReference>
<proteinExistence type="predicted"/>
<keyword evidence="6" id="KW-1185">Reference proteome</keyword>
<dbReference type="InterPro" id="IPR011010">
    <property type="entry name" value="DNA_brk_join_enz"/>
</dbReference>
<dbReference type="Proteomes" id="UP000019760">
    <property type="component" value="Unassembled WGS sequence"/>
</dbReference>
<dbReference type="AlphaFoldDB" id="A0A023D9A8"/>
<dbReference type="PROSITE" id="PS51898">
    <property type="entry name" value="TYR_RECOMBINASE"/>
    <property type="match status" value="1"/>
</dbReference>
<dbReference type="CDD" id="cd00796">
    <property type="entry name" value="INT_Rci_Hp1_C"/>
    <property type="match status" value="1"/>
</dbReference>
<evidence type="ECO:0000256" key="2">
    <source>
        <dbReference type="ARBA" id="ARBA00023172"/>
    </source>
</evidence>
<evidence type="ECO:0000259" key="4">
    <source>
        <dbReference type="PROSITE" id="PS51898"/>
    </source>
</evidence>
<feature type="region of interest" description="Disordered" evidence="3">
    <location>
        <begin position="1"/>
        <end position="21"/>
    </location>
</feature>
<feature type="compositionally biased region" description="Basic and acidic residues" evidence="3">
    <location>
        <begin position="1"/>
        <end position="11"/>
    </location>
</feature>
<evidence type="ECO:0000256" key="1">
    <source>
        <dbReference type="ARBA" id="ARBA00022908"/>
    </source>
</evidence>
<feature type="compositionally biased region" description="Basic and acidic residues" evidence="3">
    <location>
        <begin position="144"/>
        <end position="156"/>
    </location>
</feature>
<dbReference type="PANTHER" id="PTHR30349:SF94">
    <property type="entry name" value="INTEGRASE_RECOMBINASE HI_1414-RELATED"/>
    <property type="match status" value="1"/>
</dbReference>
<dbReference type="SUPFAM" id="SSF56349">
    <property type="entry name" value="DNA breaking-rejoining enzymes"/>
    <property type="match status" value="1"/>
</dbReference>
<protein>
    <submittedName>
        <fullName evidence="5">Phage DNA recombinase</fullName>
    </submittedName>
</protein>
<dbReference type="Gene3D" id="1.10.443.10">
    <property type="entry name" value="Intergrase catalytic core"/>
    <property type="match status" value="1"/>
</dbReference>
<dbReference type="GO" id="GO:0015074">
    <property type="term" value="P:DNA integration"/>
    <property type="evidence" value="ECO:0007669"/>
    <property type="project" value="UniProtKB-KW"/>
</dbReference>
<dbReference type="InterPro" id="IPR002104">
    <property type="entry name" value="Integrase_catalytic"/>
</dbReference>
<evidence type="ECO:0000313" key="6">
    <source>
        <dbReference type="Proteomes" id="UP000019760"/>
    </source>
</evidence>
<name>A0A023D9A8_ACIMT</name>
<evidence type="ECO:0000256" key="3">
    <source>
        <dbReference type="SAM" id="MobiDB-lite"/>
    </source>
</evidence>
<dbReference type="OrthoDB" id="9814722at2"/>
<dbReference type="Pfam" id="PF00589">
    <property type="entry name" value="Phage_integrase"/>
    <property type="match status" value="1"/>
</dbReference>